<feature type="binding site" evidence="5">
    <location>
        <position position="171"/>
    </location>
    <ligand>
        <name>a divalent metal cation</name>
        <dbReference type="ChEBI" id="CHEBI:60240"/>
    </ligand>
</feature>
<evidence type="ECO:0000256" key="2">
    <source>
        <dbReference type="ARBA" id="ARBA00023002"/>
    </source>
</evidence>
<dbReference type="InterPro" id="IPR036291">
    <property type="entry name" value="NAD(P)-bd_dom_sf"/>
</dbReference>
<dbReference type="GO" id="GO:0004470">
    <property type="term" value="F:malic enzyme activity"/>
    <property type="evidence" value="ECO:0007669"/>
    <property type="project" value="InterPro"/>
</dbReference>
<dbReference type="SUPFAM" id="SSF53223">
    <property type="entry name" value="Aminoacid dehydrogenase-like, N-terminal domain"/>
    <property type="match status" value="1"/>
</dbReference>
<reference evidence="9 10" key="1">
    <citation type="submission" date="2020-08" db="EMBL/GenBank/DDBJ databases">
        <title>Sequencing the genomes of 1000 actinobacteria strains.</title>
        <authorList>
            <person name="Klenk H.-P."/>
        </authorList>
    </citation>
    <scope>NUCLEOTIDE SEQUENCE [LARGE SCALE GENOMIC DNA]</scope>
    <source>
        <strain evidence="9 10">DSM 43023</strain>
    </source>
</reference>
<feature type="binding site" evidence="4">
    <location>
        <position position="325"/>
    </location>
    <ligand>
        <name>(S)-malate</name>
        <dbReference type="ChEBI" id="CHEBI:15589"/>
    </ligand>
</feature>
<dbReference type="PRINTS" id="PR00072">
    <property type="entry name" value="MALOXRDTASE"/>
</dbReference>
<protein>
    <submittedName>
        <fullName evidence="9">Malate dehydrogenase (Oxaloacetate-decarboxylating)</fullName>
        <ecNumber evidence="9">1.1.1.38</ecNumber>
    </submittedName>
</protein>
<dbReference type="InterPro" id="IPR046346">
    <property type="entry name" value="Aminoacid_DH-like_N_sf"/>
</dbReference>
<dbReference type="FunFam" id="3.40.50.10380:FF:000003">
    <property type="entry name" value="NADP-dependent malic enzyme"/>
    <property type="match status" value="1"/>
</dbReference>
<dbReference type="SMART" id="SM00919">
    <property type="entry name" value="Malic_M"/>
    <property type="match status" value="1"/>
</dbReference>
<dbReference type="PIRSF" id="PIRSF000106">
    <property type="entry name" value="ME"/>
    <property type="match status" value="1"/>
</dbReference>
<dbReference type="AlphaFoldDB" id="A0A7W7W7X1"/>
<evidence type="ECO:0000313" key="9">
    <source>
        <dbReference type="EMBL" id="MBB4937318.1"/>
    </source>
</evidence>
<feature type="domain" description="Malic enzyme NAD-binding" evidence="7">
    <location>
        <begin position="172"/>
        <end position="393"/>
    </location>
</feature>
<comment type="caution">
    <text evidence="9">The sequence shown here is derived from an EMBL/GenBank/DDBJ whole genome shotgun (WGS) entry which is preliminary data.</text>
</comment>
<feature type="binding site" evidence="4">
    <location>
        <position position="296"/>
    </location>
    <ligand>
        <name>(S)-malate</name>
        <dbReference type="ChEBI" id="CHEBI:15589"/>
    </ligand>
</feature>
<dbReference type="EC" id="1.1.1.38" evidence="9"/>
<dbReference type="Gene3D" id="3.40.50.10380">
    <property type="entry name" value="Malic enzyme, N-terminal domain"/>
    <property type="match status" value="1"/>
</dbReference>
<dbReference type="GO" id="GO:0016616">
    <property type="term" value="F:oxidoreductase activity, acting on the CH-OH group of donors, NAD or NADP as acceptor"/>
    <property type="evidence" value="ECO:0007669"/>
    <property type="project" value="InterPro"/>
</dbReference>
<dbReference type="Proteomes" id="UP000534286">
    <property type="component" value="Unassembled WGS sequence"/>
</dbReference>
<comment type="similarity">
    <text evidence="1 6">Belongs to the malic enzymes family.</text>
</comment>
<dbReference type="GO" id="GO:0051287">
    <property type="term" value="F:NAD binding"/>
    <property type="evidence" value="ECO:0007669"/>
    <property type="project" value="InterPro"/>
</dbReference>
<evidence type="ECO:0000313" key="10">
    <source>
        <dbReference type="Proteomes" id="UP000534286"/>
    </source>
</evidence>
<evidence type="ECO:0000259" key="7">
    <source>
        <dbReference type="SMART" id="SM00919"/>
    </source>
</evidence>
<evidence type="ECO:0000259" key="8">
    <source>
        <dbReference type="SMART" id="SM01274"/>
    </source>
</evidence>
<sequence length="400" mass="41430">MAVTPSSVSPDTPDVLDLDPAFALHRGGKLEVRSTVPVRDAADLALAYTPGVARVCTAIAERPELVNDYTWVPNVVAVVSDGTAVLGLGDIGPAAAMPVMEGKALLFKEFAGVDAVPICLDCTDVDALVETVVRLAPSFGGINLEDISAPRCFEVEERLRELLDIPVFHDDQHGTAIVVLAALRNAARLTGRTLGDLRAVVAGAGASGVAVSRILLNAGIGDIAVSDSKGLIYRGRDGLNPVKEALARDTNRAGLRGSTEEALAGADVFVGLSGSTVSERAIASMAPGSIVFALSNPDPEVHPEIARRHARVVATGRSDFPNQINNVLAFPGVFRGALDVRATTITENMKVAAADALAAVVGDDDLSADYVIPSPFDERVAPAVVAAVAAQARADGVARL</sequence>
<dbReference type="PANTHER" id="PTHR43237:SF4">
    <property type="entry name" value="NADP-DEPENDENT MALIC ENZYME"/>
    <property type="match status" value="1"/>
</dbReference>
<dbReference type="InterPro" id="IPR012301">
    <property type="entry name" value="Malic_N_dom"/>
</dbReference>
<dbReference type="InterPro" id="IPR001891">
    <property type="entry name" value="Malic_OxRdtase"/>
</dbReference>
<feature type="binding site" evidence="5">
    <location>
        <position position="145"/>
    </location>
    <ligand>
        <name>a divalent metal cation</name>
        <dbReference type="ChEBI" id="CHEBI:60240"/>
    </ligand>
</feature>
<dbReference type="SUPFAM" id="SSF51735">
    <property type="entry name" value="NAD(P)-binding Rossmann-fold domains"/>
    <property type="match status" value="1"/>
</dbReference>
<gene>
    <name evidence="9" type="ORF">FHR32_001623</name>
</gene>
<dbReference type="InterPro" id="IPR051674">
    <property type="entry name" value="Malate_Decarboxylase"/>
</dbReference>
<name>A0A7W7W7X1_9ACTN</name>
<keyword evidence="5 6" id="KW-0479">Metal-binding</keyword>
<feature type="binding site" evidence="5">
    <location>
        <position position="146"/>
    </location>
    <ligand>
        <name>a divalent metal cation</name>
        <dbReference type="ChEBI" id="CHEBI:60240"/>
    </ligand>
</feature>
<dbReference type="RefSeq" id="WP_312882151.1">
    <property type="nucleotide sequence ID" value="NZ_BAABEK010000042.1"/>
</dbReference>
<dbReference type="Pfam" id="PF00390">
    <property type="entry name" value="malic"/>
    <property type="match status" value="1"/>
</dbReference>
<evidence type="ECO:0000256" key="1">
    <source>
        <dbReference type="ARBA" id="ARBA00008785"/>
    </source>
</evidence>
<dbReference type="EMBL" id="JACHJU010000001">
    <property type="protein sequence ID" value="MBB4937318.1"/>
    <property type="molecule type" value="Genomic_DNA"/>
</dbReference>
<dbReference type="PANTHER" id="PTHR43237">
    <property type="entry name" value="NADP-DEPENDENT MALIC ENZYME"/>
    <property type="match status" value="1"/>
</dbReference>
<dbReference type="InterPro" id="IPR045213">
    <property type="entry name" value="Malic_NAD-bd_bact_type"/>
</dbReference>
<dbReference type="InterPro" id="IPR037062">
    <property type="entry name" value="Malic_N_dom_sf"/>
</dbReference>
<dbReference type="SMART" id="SM01274">
    <property type="entry name" value="malic"/>
    <property type="match status" value="1"/>
</dbReference>
<dbReference type="InterPro" id="IPR012302">
    <property type="entry name" value="Malic_NAD-bd"/>
</dbReference>
<feature type="active site" description="Proton acceptor" evidence="3">
    <location>
        <position position="103"/>
    </location>
</feature>
<dbReference type="Pfam" id="PF03949">
    <property type="entry name" value="Malic_M"/>
    <property type="match status" value="1"/>
</dbReference>
<organism evidence="9 10">
    <name type="scientific">Streptosporangium album</name>
    <dbReference type="NCBI Taxonomy" id="47479"/>
    <lineage>
        <taxon>Bacteria</taxon>
        <taxon>Bacillati</taxon>
        <taxon>Actinomycetota</taxon>
        <taxon>Actinomycetes</taxon>
        <taxon>Streptosporangiales</taxon>
        <taxon>Streptosporangiaceae</taxon>
        <taxon>Streptosporangium</taxon>
    </lineage>
</organism>
<comment type="cofactor">
    <cofactor evidence="5">
        <name>Mg(2+)</name>
        <dbReference type="ChEBI" id="CHEBI:18420"/>
    </cofactor>
    <cofactor evidence="5">
        <name>Mn(2+)</name>
        <dbReference type="ChEBI" id="CHEBI:29035"/>
    </cofactor>
    <text evidence="5">Divalent metal cations. Prefers magnesium or manganese.</text>
</comment>
<dbReference type="GO" id="GO:0046872">
    <property type="term" value="F:metal ion binding"/>
    <property type="evidence" value="ECO:0007669"/>
    <property type="project" value="UniProtKB-KW"/>
</dbReference>
<dbReference type="Gene3D" id="3.40.50.720">
    <property type="entry name" value="NAD(P)-binding Rossmann-like Domain"/>
    <property type="match status" value="1"/>
</dbReference>
<evidence type="ECO:0000256" key="6">
    <source>
        <dbReference type="RuleBase" id="RU003427"/>
    </source>
</evidence>
<proteinExistence type="inferred from homology"/>
<evidence type="ECO:0000256" key="4">
    <source>
        <dbReference type="PIRSR" id="PIRSR000106-2"/>
    </source>
</evidence>
<keyword evidence="2 9" id="KW-0560">Oxidoreductase</keyword>
<dbReference type="CDD" id="cd05311">
    <property type="entry name" value="NAD_bind_2_malic_enz"/>
    <property type="match status" value="1"/>
</dbReference>
<evidence type="ECO:0000256" key="5">
    <source>
        <dbReference type="PIRSR" id="PIRSR000106-3"/>
    </source>
</evidence>
<keyword evidence="10" id="KW-1185">Reference proteome</keyword>
<evidence type="ECO:0000256" key="3">
    <source>
        <dbReference type="PIRSR" id="PIRSR000106-1"/>
    </source>
</evidence>
<feature type="domain" description="Malic enzyme N-terminal" evidence="8">
    <location>
        <begin position="27"/>
        <end position="160"/>
    </location>
</feature>
<feature type="active site" description="Proton donor" evidence="3">
    <location>
        <position position="48"/>
    </location>
</feature>
<accession>A0A7W7W7X1</accession>